<evidence type="ECO:0000313" key="2">
    <source>
        <dbReference type="Proteomes" id="UP000256708"/>
    </source>
</evidence>
<reference evidence="2" key="1">
    <citation type="submission" date="2018-08" db="EMBL/GenBank/DDBJ databases">
        <authorList>
            <person name="Liu Z.-W."/>
            <person name="Du Z.-J."/>
        </authorList>
    </citation>
    <scope>NUCLEOTIDE SEQUENCE [LARGE SCALE GENOMIC DNA]</scope>
    <source>
        <strain evidence="2">H4X</strain>
    </source>
</reference>
<proteinExistence type="predicted"/>
<dbReference type="RefSeq" id="WP_115567998.1">
    <property type="nucleotide sequence ID" value="NZ_QRGR01000036.1"/>
</dbReference>
<dbReference type="EMBL" id="QRGR01000036">
    <property type="protein sequence ID" value="RDV11952.1"/>
    <property type="molecule type" value="Genomic_DNA"/>
</dbReference>
<organism evidence="1 2">
    <name type="scientific">Pontibacter diazotrophicus</name>
    <dbReference type="NCBI Taxonomy" id="1400979"/>
    <lineage>
        <taxon>Bacteria</taxon>
        <taxon>Pseudomonadati</taxon>
        <taxon>Bacteroidota</taxon>
        <taxon>Cytophagia</taxon>
        <taxon>Cytophagales</taxon>
        <taxon>Hymenobacteraceae</taxon>
        <taxon>Pontibacter</taxon>
    </lineage>
</organism>
<evidence type="ECO:0000313" key="1">
    <source>
        <dbReference type="EMBL" id="RDV11952.1"/>
    </source>
</evidence>
<name>A0A3D8L4U6_9BACT</name>
<gene>
    <name evidence="1" type="ORF">DXT99_23300</name>
</gene>
<accession>A0A3D8L4U6</accession>
<protein>
    <recommendedName>
        <fullName evidence="3">STAS/SEC14 domain-containing protein</fullName>
    </recommendedName>
</protein>
<dbReference type="Proteomes" id="UP000256708">
    <property type="component" value="Unassembled WGS sequence"/>
</dbReference>
<dbReference type="AlphaFoldDB" id="A0A3D8L4U6"/>
<dbReference type="OrthoDB" id="853849at2"/>
<evidence type="ECO:0008006" key="3">
    <source>
        <dbReference type="Google" id="ProtNLM"/>
    </source>
</evidence>
<sequence length="151" mass="17538">MQNFTNYRSCHVENSANRVQSRWLTSVDSEMYREGMLHLYGHIKQHHLSLWLYDASKFSTPNMSDQKWSVEVLAPLLAGTSLRRIAVIMSQDVFLQTVAEQVRRNSMAVFKGSIKMKNFFDQDSAAEWLLAKNHSFTPIPEDAIHRQRQHA</sequence>
<comment type="caution">
    <text evidence="1">The sequence shown here is derived from an EMBL/GenBank/DDBJ whole genome shotgun (WGS) entry which is preliminary data.</text>
</comment>
<keyword evidence="2" id="KW-1185">Reference proteome</keyword>